<dbReference type="Gene3D" id="2.40.30.170">
    <property type="match status" value="1"/>
</dbReference>
<organism evidence="2 3">
    <name type="scientific">Consotaella salsifontis</name>
    <dbReference type="NCBI Taxonomy" id="1365950"/>
    <lineage>
        <taxon>Bacteria</taxon>
        <taxon>Pseudomonadati</taxon>
        <taxon>Pseudomonadota</taxon>
        <taxon>Alphaproteobacteria</taxon>
        <taxon>Hyphomicrobiales</taxon>
        <taxon>Aurantimonadaceae</taxon>
        <taxon>Consotaella</taxon>
    </lineage>
</organism>
<protein>
    <submittedName>
        <fullName evidence="2">HlyD family secretion protein</fullName>
    </submittedName>
</protein>
<evidence type="ECO:0000313" key="2">
    <source>
        <dbReference type="EMBL" id="SKA16465.1"/>
    </source>
</evidence>
<reference evidence="2 3" key="1">
    <citation type="submission" date="2017-02" db="EMBL/GenBank/DDBJ databases">
        <authorList>
            <person name="Peterson S.W."/>
        </authorList>
    </citation>
    <scope>NUCLEOTIDE SEQUENCE [LARGE SCALE GENOMIC DNA]</scope>
    <source>
        <strain evidence="2 3">USBA 369</strain>
    </source>
</reference>
<evidence type="ECO:0000313" key="3">
    <source>
        <dbReference type="Proteomes" id="UP000190135"/>
    </source>
</evidence>
<evidence type="ECO:0000256" key="1">
    <source>
        <dbReference type="SAM" id="Coils"/>
    </source>
</evidence>
<dbReference type="OrthoDB" id="9778236at2"/>
<dbReference type="PANTHER" id="PTHR30438">
    <property type="entry name" value="36 KDA ANTIGEN-RELATED"/>
    <property type="match status" value="1"/>
</dbReference>
<dbReference type="SUPFAM" id="SSF111369">
    <property type="entry name" value="HlyD-like secretion proteins"/>
    <property type="match status" value="3"/>
</dbReference>
<dbReference type="RefSeq" id="WP_078708536.1">
    <property type="nucleotide sequence ID" value="NZ_FUXL01000007.1"/>
</dbReference>
<dbReference type="Gene3D" id="1.10.287.470">
    <property type="entry name" value="Helix hairpin bin"/>
    <property type="match status" value="3"/>
</dbReference>
<dbReference type="EMBL" id="FUXL01000007">
    <property type="protein sequence ID" value="SKA16465.1"/>
    <property type="molecule type" value="Genomic_DNA"/>
</dbReference>
<sequence>MRKRSRSSRAVIVVALGAFLGYLAWLKLQPSEVPEWIAASNGRIEATEIDVAAKTAGRVEEITVNDGDFVDAGQVLARLDTETLDAQRREAAANLKRARIGVETAEHQVRQQEAQKEAADALVEQRKAELDSADKSFTRAEELVRKNAASVQQLDNATATLASAKAALAAAEAEVAAAEAAISTAQSGVVSARAEVEAAEATLERIDASIADTSLRAPRAGRVQYRVVQPGEIVGAGSAILNLVDLKDVYMTFFLPTEAAGKVAVDSEVRLVLDAAPQFVVPASVSYVADVAQFTPKTVETAEERQKLTFRVKARVRPELLQEYIRYVKTGLPGMAYVKLDPRQDWPDGLEVKLPDG</sequence>
<accession>A0A1T4RKG3</accession>
<keyword evidence="3" id="KW-1185">Reference proteome</keyword>
<keyword evidence="1" id="KW-0175">Coiled coil</keyword>
<dbReference type="GO" id="GO:0005886">
    <property type="term" value="C:plasma membrane"/>
    <property type="evidence" value="ECO:0007669"/>
    <property type="project" value="TreeGrafter"/>
</dbReference>
<dbReference type="PRINTS" id="PR01490">
    <property type="entry name" value="RTXTOXIND"/>
</dbReference>
<dbReference type="AlphaFoldDB" id="A0A1T4RKG3"/>
<proteinExistence type="predicted"/>
<dbReference type="Proteomes" id="UP000190135">
    <property type="component" value="Unassembled WGS sequence"/>
</dbReference>
<feature type="coiled-coil region" evidence="1">
    <location>
        <begin position="95"/>
        <end position="129"/>
    </location>
</feature>
<dbReference type="PANTHER" id="PTHR30438:SF2">
    <property type="entry name" value="MEMBRANE PROTEIN"/>
    <property type="match status" value="1"/>
</dbReference>
<name>A0A1T4RKG3_9HYPH</name>
<dbReference type="Gene3D" id="2.40.50.100">
    <property type="match status" value="2"/>
</dbReference>
<dbReference type="STRING" id="1365950.SAMN05428963_10723"/>
<feature type="coiled-coil region" evidence="1">
    <location>
        <begin position="154"/>
        <end position="209"/>
    </location>
</feature>
<gene>
    <name evidence="2" type="ORF">SAMN05428963_10723</name>
</gene>